<dbReference type="PANTHER" id="PTHR22900:SF5">
    <property type="entry name" value="PROTEIN CBG14245"/>
    <property type="match status" value="1"/>
</dbReference>
<keyword evidence="2" id="KW-1185">Reference proteome</keyword>
<keyword evidence="1" id="KW-0812">Transmembrane</keyword>
<reference evidence="3" key="1">
    <citation type="submission" date="2017-02" db="UniProtKB">
        <authorList>
            <consortium name="WormBaseParasite"/>
        </authorList>
    </citation>
    <scope>IDENTIFICATION</scope>
</reference>
<name>A0A0N4Z904_PARTI</name>
<evidence type="ECO:0000256" key="1">
    <source>
        <dbReference type="SAM" id="Phobius"/>
    </source>
</evidence>
<dbReference type="AlphaFoldDB" id="A0A0N4Z904"/>
<keyword evidence="1" id="KW-1133">Transmembrane helix</keyword>
<sequence length="286" mass="34352">MEQIQNKIHVVIFLSVFIIFIYLLLVSQNNKLEKNKFDENSLIPISFNGILNTRYIIWKDKKIILCSEDDLLPNLFKIAFGNGEEVGAQDKFIKDTLTRLHSTGNSYNGTWKLYTIIQNPLDRFSEIFIKNCLISKNKLEEKICYGCMNNPTCVVNYLYKNLKELISLEEHFYSPNEVDRMFMPYYWRCNLQKDYRLYQLLNFTNPTLFNVQLQRLFHKRNTEKKHISLIMNQIKDVYESRDKDKIHNELKESIIERLFKDRNALLQFVNIYYSDYQNFNFIFPHI</sequence>
<dbReference type="InterPro" id="IPR007669">
    <property type="entry name" value="Chst-1-like"/>
</dbReference>
<keyword evidence="1" id="KW-0472">Membrane</keyword>
<dbReference type="GO" id="GO:0050650">
    <property type="term" value="P:chondroitin sulfate proteoglycan biosynthetic process"/>
    <property type="evidence" value="ECO:0007669"/>
    <property type="project" value="InterPro"/>
</dbReference>
<feature type="transmembrane region" description="Helical" evidence="1">
    <location>
        <begin position="6"/>
        <end position="26"/>
    </location>
</feature>
<organism evidence="2 3">
    <name type="scientific">Parastrongyloides trichosuri</name>
    <name type="common">Possum-specific nematode worm</name>
    <dbReference type="NCBI Taxonomy" id="131310"/>
    <lineage>
        <taxon>Eukaryota</taxon>
        <taxon>Metazoa</taxon>
        <taxon>Ecdysozoa</taxon>
        <taxon>Nematoda</taxon>
        <taxon>Chromadorea</taxon>
        <taxon>Rhabditida</taxon>
        <taxon>Tylenchina</taxon>
        <taxon>Panagrolaimomorpha</taxon>
        <taxon>Strongyloidoidea</taxon>
        <taxon>Strongyloididae</taxon>
        <taxon>Parastrongyloides</taxon>
    </lineage>
</organism>
<dbReference type="GO" id="GO:0047756">
    <property type="term" value="F:chondroitin 4-sulfotransferase activity"/>
    <property type="evidence" value="ECO:0007669"/>
    <property type="project" value="InterPro"/>
</dbReference>
<proteinExistence type="predicted"/>
<dbReference type="WBParaSite" id="PTRK_0000379500.1">
    <property type="protein sequence ID" value="PTRK_0000379500.1"/>
    <property type="gene ID" value="PTRK_0000379500"/>
</dbReference>
<evidence type="ECO:0000313" key="3">
    <source>
        <dbReference type="WBParaSite" id="PTRK_0000379500.1"/>
    </source>
</evidence>
<dbReference type="PANTHER" id="PTHR22900">
    <property type="entry name" value="PROTEIN CBG14245-RELATED"/>
    <property type="match status" value="1"/>
</dbReference>
<dbReference type="GO" id="GO:1902884">
    <property type="term" value="P:positive regulation of response to oxidative stress"/>
    <property type="evidence" value="ECO:0007669"/>
    <property type="project" value="InterPro"/>
</dbReference>
<accession>A0A0N4Z904</accession>
<dbReference type="Proteomes" id="UP000038045">
    <property type="component" value="Unplaced"/>
</dbReference>
<protein>
    <submittedName>
        <fullName evidence="3">Uncharacterized protein</fullName>
    </submittedName>
</protein>
<evidence type="ECO:0000313" key="2">
    <source>
        <dbReference type="Proteomes" id="UP000038045"/>
    </source>
</evidence>